<dbReference type="EMBL" id="VRUR01000002">
    <property type="protein sequence ID" value="TXN36239.1"/>
    <property type="molecule type" value="Genomic_DNA"/>
</dbReference>
<keyword evidence="1" id="KW-0732">Signal</keyword>
<protein>
    <recommendedName>
        <fullName evidence="4">DUF4852 domain-containing protein</fullName>
    </recommendedName>
</protein>
<dbReference type="RefSeq" id="WP_147745013.1">
    <property type="nucleotide sequence ID" value="NZ_VRUR01000002.1"/>
</dbReference>
<evidence type="ECO:0008006" key="4">
    <source>
        <dbReference type="Google" id="ProtNLM"/>
    </source>
</evidence>
<feature type="signal peptide" evidence="1">
    <location>
        <begin position="1"/>
        <end position="23"/>
    </location>
</feature>
<accession>A0A5C8V5D3</accession>
<sequence length="360" mass="41892">MKITNLNLLHWAFILLLSMPTLAVAQSEEELKATAEKAYENIISFAPTSKKFLTIHLQTNNGLLRFGEPDNYFTLPDGSYVNHKSQAVYQEADKKSWQVGLGQRAYYELLRFKYMSDIYKDIDKELFTKYSSSMYKEDKNSWMAQTNLLKLANAVTHVTEMPRFFCNPKEKCHYDVTGEKYYHRNVGDVMPWGGRGASEFKQLGAYTAYVNENLSALQQWKNDFFQNDTEEGYLVVKAYIRNYDFSNKGYWLSPRTNLVTGKIFKRMELQPQNSNERKFVSPRGINILYEMSPEKAEKFSEEVKQLYMVFKIEITIKGMEANYEYVDADYAFKSPIIALYTDDSLTKKVGEISMETMTTK</sequence>
<name>A0A5C8V5D3_9FLAO</name>
<proteinExistence type="predicted"/>
<feature type="chain" id="PRO_5022808625" description="DUF4852 domain-containing protein" evidence="1">
    <location>
        <begin position="24"/>
        <end position="360"/>
    </location>
</feature>
<comment type="caution">
    <text evidence="2">The sequence shown here is derived from an EMBL/GenBank/DDBJ whole genome shotgun (WGS) entry which is preliminary data.</text>
</comment>
<dbReference type="Proteomes" id="UP000321456">
    <property type="component" value="Unassembled WGS sequence"/>
</dbReference>
<gene>
    <name evidence="2" type="ORF">FVB32_16970</name>
</gene>
<organism evidence="2 3">
    <name type="scientific">Flagellimonas hymeniacidonis</name>
    <dbReference type="NCBI Taxonomy" id="2603628"/>
    <lineage>
        <taxon>Bacteria</taxon>
        <taxon>Pseudomonadati</taxon>
        <taxon>Bacteroidota</taxon>
        <taxon>Flavobacteriia</taxon>
        <taxon>Flavobacteriales</taxon>
        <taxon>Flavobacteriaceae</taxon>
        <taxon>Flagellimonas</taxon>
    </lineage>
</organism>
<dbReference type="AlphaFoldDB" id="A0A5C8V5D3"/>
<evidence type="ECO:0000256" key="1">
    <source>
        <dbReference type="SAM" id="SignalP"/>
    </source>
</evidence>
<reference evidence="2 3" key="1">
    <citation type="submission" date="2019-08" db="EMBL/GenBank/DDBJ databases">
        <title>Professor.</title>
        <authorList>
            <person name="Park J.S."/>
        </authorList>
    </citation>
    <scope>NUCLEOTIDE SEQUENCE [LARGE SCALE GENOMIC DNA]</scope>
    <source>
        <strain evidence="2 3">176CP5-101</strain>
    </source>
</reference>
<evidence type="ECO:0000313" key="3">
    <source>
        <dbReference type="Proteomes" id="UP000321456"/>
    </source>
</evidence>
<evidence type="ECO:0000313" key="2">
    <source>
        <dbReference type="EMBL" id="TXN36239.1"/>
    </source>
</evidence>
<keyword evidence="3" id="KW-1185">Reference proteome</keyword>